<comment type="catalytic activity">
    <reaction evidence="7">
        <text>arsenic triglutathione + 2 [thioredoxin]-dithiol + 2 S-adenosyl-L-methionine + H2O = dimethylarsinous acid + 2 [thioredoxin]-disulfide + 3 glutathione + 2 S-adenosyl-L-homocysteine + 2 H(+)</text>
        <dbReference type="Rhea" id="RHEA:69464"/>
        <dbReference type="Rhea" id="RHEA-COMP:10698"/>
        <dbReference type="Rhea" id="RHEA-COMP:10700"/>
        <dbReference type="ChEBI" id="CHEBI:15377"/>
        <dbReference type="ChEBI" id="CHEBI:15378"/>
        <dbReference type="ChEBI" id="CHEBI:23808"/>
        <dbReference type="ChEBI" id="CHEBI:29950"/>
        <dbReference type="ChEBI" id="CHEBI:50058"/>
        <dbReference type="ChEBI" id="CHEBI:57856"/>
        <dbReference type="ChEBI" id="CHEBI:57925"/>
        <dbReference type="ChEBI" id="CHEBI:59789"/>
        <dbReference type="ChEBI" id="CHEBI:183640"/>
        <dbReference type="EC" id="2.1.1.137"/>
    </reaction>
</comment>
<dbReference type="OrthoDB" id="9770553at2"/>
<gene>
    <name evidence="10" type="ORF">ADIARSV_0117</name>
</gene>
<dbReference type="GO" id="GO:0032259">
    <property type="term" value="P:methylation"/>
    <property type="evidence" value="ECO:0007669"/>
    <property type="project" value="UniProtKB-KW"/>
</dbReference>
<accession>R9H6C5</accession>
<dbReference type="Pfam" id="PF13847">
    <property type="entry name" value="Methyltransf_31"/>
    <property type="match status" value="1"/>
</dbReference>
<comment type="caution">
    <text evidence="10">The sequence shown here is derived from an EMBL/GenBank/DDBJ whole genome shotgun (WGS) entry which is preliminary data.</text>
</comment>
<dbReference type="GO" id="GO:0030791">
    <property type="term" value="F:arsenite methyltransferase activity"/>
    <property type="evidence" value="ECO:0007669"/>
    <property type="project" value="UniProtKB-EC"/>
</dbReference>
<evidence type="ECO:0000256" key="5">
    <source>
        <dbReference type="ARBA" id="ARBA00034545"/>
    </source>
</evidence>
<dbReference type="Gene3D" id="3.40.50.150">
    <property type="entry name" value="Vaccinia Virus protein VP39"/>
    <property type="match status" value="1"/>
</dbReference>
<dbReference type="PATRIC" id="fig|1150600.3.peg.115"/>
<comment type="similarity">
    <text evidence="3">Belongs to the methyltransferase superfamily. Arsenite methyltransferase family.</text>
</comment>
<dbReference type="InterPro" id="IPR025714">
    <property type="entry name" value="Methyltranfer_dom"/>
</dbReference>
<comment type="catalytic activity">
    <reaction evidence="6">
        <text>arsenic triglutathione + [thioredoxin]-dithiol + S-adenosyl-L-methionine + 2 H2O = methylarsonous acid + [thioredoxin]-disulfide + 3 glutathione + S-adenosyl-L-homocysteine + H(+)</text>
        <dbReference type="Rhea" id="RHEA:69460"/>
        <dbReference type="Rhea" id="RHEA-COMP:10698"/>
        <dbReference type="Rhea" id="RHEA-COMP:10700"/>
        <dbReference type="ChEBI" id="CHEBI:15377"/>
        <dbReference type="ChEBI" id="CHEBI:15378"/>
        <dbReference type="ChEBI" id="CHEBI:17826"/>
        <dbReference type="ChEBI" id="CHEBI:29950"/>
        <dbReference type="ChEBI" id="CHEBI:50058"/>
        <dbReference type="ChEBI" id="CHEBI:57856"/>
        <dbReference type="ChEBI" id="CHEBI:57925"/>
        <dbReference type="ChEBI" id="CHEBI:59789"/>
        <dbReference type="ChEBI" id="CHEBI:183640"/>
        <dbReference type="EC" id="2.1.1.137"/>
    </reaction>
</comment>
<dbReference type="eggNOG" id="COG2226">
    <property type="taxonomic scope" value="Bacteria"/>
</dbReference>
<dbReference type="NCBIfam" id="NF008823">
    <property type="entry name" value="PRK11873.1"/>
    <property type="match status" value="1"/>
</dbReference>
<keyword evidence="10" id="KW-0489">Methyltransferase</keyword>
<evidence type="ECO:0000256" key="4">
    <source>
        <dbReference type="ARBA" id="ARBA00034521"/>
    </source>
</evidence>
<feature type="domain" description="Methyltransferase" evidence="9">
    <location>
        <begin position="75"/>
        <end position="220"/>
    </location>
</feature>
<dbReference type="PANTHER" id="PTHR43675">
    <property type="entry name" value="ARSENITE METHYLTRANSFERASE"/>
    <property type="match status" value="1"/>
</dbReference>
<evidence type="ECO:0000256" key="2">
    <source>
        <dbReference type="ARBA" id="ARBA00022691"/>
    </source>
</evidence>
<protein>
    <recommendedName>
        <fullName evidence="5">Arsenite methyltransferase</fullName>
        <ecNumber evidence="4">2.1.1.137</ecNumber>
    </recommendedName>
</protein>
<dbReference type="AlphaFoldDB" id="R9H6C5"/>
<evidence type="ECO:0000256" key="7">
    <source>
        <dbReference type="ARBA" id="ARBA00047943"/>
    </source>
</evidence>
<dbReference type="Proteomes" id="UP000014174">
    <property type="component" value="Unassembled WGS sequence"/>
</dbReference>
<reference evidence="10 11" key="1">
    <citation type="journal article" date="2013" name="Genome Announc.">
        <title>Draft Genome Sequence of Arcticibacter svalbardensis Strain MN12-7T, a Member of the Family Sphingobacteriaceae Isolated from an Arctic Soil Sample.</title>
        <authorList>
            <person name="Shivaji S."/>
            <person name="Ara S."/>
            <person name="Prasad S."/>
            <person name="Manasa B.P."/>
            <person name="Begum Z."/>
            <person name="Singh A."/>
            <person name="Kumar Pinnaka A."/>
        </authorList>
    </citation>
    <scope>NUCLEOTIDE SEQUENCE [LARGE SCALE GENOMIC DNA]</scope>
    <source>
        <strain evidence="10 11">MN12-7</strain>
    </source>
</reference>
<dbReference type="EMBL" id="AQPN01000002">
    <property type="protein sequence ID" value="EOR96694.1"/>
    <property type="molecule type" value="Genomic_DNA"/>
</dbReference>
<sequence>MKTDEEIKELVRQKYSEIALQDKSINETSCCGSGGCSTEVYNIMNDDYTNLEGYNADADLGLGCGLPTQFALFKTGDTVIDLGSGAGNDCFIARAEVGEKGKVIGIDFTEAMISKARINAEKLGFNNVEFRQGDIENMPVTANAADVIVSNCVLNLVPNKNNVFKEIYRVLKPGGHFSISDVVLVGNLPDKLKDAAEMYAGCVSGAIQKGSYMELIQSNGFVNIQIQKQKPVIIPDDILAHYLSPVEIKSFRSGETGIFSISVFAEKPSQESCCKPGTGCC</sequence>
<organism evidence="10 11">
    <name type="scientific">Arcticibacter svalbardensis MN12-7</name>
    <dbReference type="NCBI Taxonomy" id="1150600"/>
    <lineage>
        <taxon>Bacteria</taxon>
        <taxon>Pseudomonadati</taxon>
        <taxon>Bacteroidota</taxon>
        <taxon>Sphingobacteriia</taxon>
        <taxon>Sphingobacteriales</taxon>
        <taxon>Sphingobacteriaceae</taxon>
        <taxon>Arcticibacter</taxon>
    </lineage>
</organism>
<dbReference type="CDD" id="cd02440">
    <property type="entry name" value="AdoMet_MTases"/>
    <property type="match status" value="1"/>
</dbReference>
<evidence type="ECO:0000256" key="1">
    <source>
        <dbReference type="ARBA" id="ARBA00022679"/>
    </source>
</evidence>
<keyword evidence="2" id="KW-0949">S-adenosyl-L-methionine</keyword>
<dbReference type="RefSeq" id="WP_016193374.1">
    <property type="nucleotide sequence ID" value="NZ_AQPN01000002.1"/>
</dbReference>
<evidence type="ECO:0000256" key="3">
    <source>
        <dbReference type="ARBA" id="ARBA00034487"/>
    </source>
</evidence>
<comment type="catalytic activity">
    <reaction evidence="8">
        <text>arsenic triglutathione + 3 [thioredoxin]-dithiol + 3 S-adenosyl-L-methionine = trimethylarsine + 3 [thioredoxin]-disulfide + 3 glutathione + 3 S-adenosyl-L-homocysteine + 3 H(+)</text>
        <dbReference type="Rhea" id="RHEA:69432"/>
        <dbReference type="Rhea" id="RHEA-COMP:10698"/>
        <dbReference type="Rhea" id="RHEA-COMP:10700"/>
        <dbReference type="ChEBI" id="CHEBI:15378"/>
        <dbReference type="ChEBI" id="CHEBI:27130"/>
        <dbReference type="ChEBI" id="CHEBI:29950"/>
        <dbReference type="ChEBI" id="CHEBI:50058"/>
        <dbReference type="ChEBI" id="CHEBI:57856"/>
        <dbReference type="ChEBI" id="CHEBI:57925"/>
        <dbReference type="ChEBI" id="CHEBI:59789"/>
        <dbReference type="ChEBI" id="CHEBI:183640"/>
        <dbReference type="EC" id="2.1.1.137"/>
    </reaction>
</comment>
<dbReference type="InterPro" id="IPR029063">
    <property type="entry name" value="SAM-dependent_MTases_sf"/>
</dbReference>
<evidence type="ECO:0000259" key="9">
    <source>
        <dbReference type="Pfam" id="PF13847"/>
    </source>
</evidence>
<name>R9H6C5_9SPHI</name>
<evidence type="ECO:0000256" key="8">
    <source>
        <dbReference type="ARBA" id="ARBA00048428"/>
    </source>
</evidence>
<dbReference type="EC" id="2.1.1.137" evidence="4"/>
<evidence type="ECO:0000313" key="10">
    <source>
        <dbReference type="EMBL" id="EOR96694.1"/>
    </source>
</evidence>
<keyword evidence="11" id="KW-1185">Reference proteome</keyword>
<dbReference type="InterPro" id="IPR026669">
    <property type="entry name" value="Arsenite_MeTrfase-like"/>
</dbReference>
<keyword evidence="1 10" id="KW-0808">Transferase</keyword>
<proteinExistence type="inferred from homology"/>
<dbReference type="SUPFAM" id="SSF53335">
    <property type="entry name" value="S-adenosyl-L-methionine-dependent methyltransferases"/>
    <property type="match status" value="1"/>
</dbReference>
<evidence type="ECO:0000313" key="11">
    <source>
        <dbReference type="Proteomes" id="UP000014174"/>
    </source>
</evidence>
<dbReference type="STRING" id="1150600.ADIARSV_0117"/>
<evidence type="ECO:0000256" key="6">
    <source>
        <dbReference type="ARBA" id="ARBA00047941"/>
    </source>
</evidence>
<dbReference type="PANTHER" id="PTHR43675:SF8">
    <property type="entry name" value="ARSENITE METHYLTRANSFERASE"/>
    <property type="match status" value="1"/>
</dbReference>